<feature type="compositionally biased region" description="Basic and acidic residues" evidence="1">
    <location>
        <begin position="38"/>
        <end position="75"/>
    </location>
</feature>
<comment type="caution">
    <text evidence="2">The sequence shown here is derived from an EMBL/GenBank/DDBJ whole genome shotgun (WGS) entry which is preliminary data.</text>
</comment>
<feature type="region of interest" description="Disordered" evidence="1">
    <location>
        <begin position="1"/>
        <end position="75"/>
    </location>
</feature>
<dbReference type="Proteomes" id="UP000019487">
    <property type="component" value="Unassembled WGS sequence"/>
</dbReference>
<dbReference type="AlphaFoldDB" id="W9C1A0"/>
<dbReference type="HOGENOM" id="CLU_2672525_0_0_1"/>
<evidence type="ECO:0000313" key="2">
    <source>
        <dbReference type="EMBL" id="ESZ89478.1"/>
    </source>
</evidence>
<keyword evidence="3" id="KW-1185">Reference proteome</keyword>
<name>W9C1A0_SCLBF</name>
<proteinExistence type="predicted"/>
<gene>
    <name evidence="2" type="ORF">SBOR_10138</name>
</gene>
<dbReference type="EMBL" id="AYSA01000980">
    <property type="protein sequence ID" value="ESZ89478.1"/>
    <property type="molecule type" value="Genomic_DNA"/>
</dbReference>
<organism evidence="2 3">
    <name type="scientific">Sclerotinia borealis (strain F-4128)</name>
    <dbReference type="NCBI Taxonomy" id="1432307"/>
    <lineage>
        <taxon>Eukaryota</taxon>
        <taxon>Fungi</taxon>
        <taxon>Dikarya</taxon>
        <taxon>Ascomycota</taxon>
        <taxon>Pezizomycotina</taxon>
        <taxon>Leotiomycetes</taxon>
        <taxon>Helotiales</taxon>
        <taxon>Sclerotiniaceae</taxon>
        <taxon>Sclerotinia</taxon>
    </lineage>
</organism>
<sequence length="75" mass="8358">MSIGYRQPVPNEKMPAGNIGGSSSLNYDWDIPSLEETTTEKKHIGEKDTKVKRPEPQDPSPKPDKAVEHKEDLGK</sequence>
<evidence type="ECO:0000256" key="1">
    <source>
        <dbReference type="SAM" id="MobiDB-lite"/>
    </source>
</evidence>
<accession>W9C1A0</accession>
<evidence type="ECO:0000313" key="3">
    <source>
        <dbReference type="Proteomes" id="UP000019487"/>
    </source>
</evidence>
<protein>
    <submittedName>
        <fullName evidence="2">Uncharacterized protein</fullName>
    </submittedName>
</protein>
<reference evidence="2 3" key="1">
    <citation type="journal article" date="2014" name="Genome Announc.">
        <title>Draft genome sequence of Sclerotinia borealis, a psychrophilic plant pathogenic fungus.</title>
        <authorList>
            <person name="Mardanov A.V."/>
            <person name="Beletsky A.V."/>
            <person name="Kadnikov V.V."/>
            <person name="Ignatov A.N."/>
            <person name="Ravin N.V."/>
        </authorList>
    </citation>
    <scope>NUCLEOTIDE SEQUENCE [LARGE SCALE GENOMIC DNA]</scope>
    <source>
        <strain evidence="3">F-4157</strain>
    </source>
</reference>